<dbReference type="InterPro" id="IPR050361">
    <property type="entry name" value="MPP/UQCRC_Complex"/>
</dbReference>
<dbReference type="GO" id="GO:0004222">
    <property type="term" value="F:metalloendopeptidase activity"/>
    <property type="evidence" value="ECO:0007669"/>
    <property type="project" value="InterPro"/>
</dbReference>
<evidence type="ECO:0000313" key="6">
    <source>
        <dbReference type="EMBL" id="QOV90844.1"/>
    </source>
</evidence>
<proteinExistence type="inferred from homology"/>
<dbReference type="EMBL" id="CP063458">
    <property type="protein sequence ID" value="QOV90844.1"/>
    <property type="molecule type" value="Genomic_DNA"/>
</dbReference>
<dbReference type="GO" id="GO:0046872">
    <property type="term" value="F:metal ion binding"/>
    <property type="evidence" value="ECO:0007669"/>
    <property type="project" value="InterPro"/>
</dbReference>
<feature type="domain" description="Peptidase M16 C-terminal" evidence="5">
    <location>
        <begin position="168"/>
        <end position="339"/>
    </location>
</feature>
<dbReference type="RefSeq" id="WP_206293948.1">
    <property type="nucleotide sequence ID" value="NZ_CP063458.1"/>
</dbReference>
<dbReference type="Proteomes" id="UP000593765">
    <property type="component" value="Chromosome"/>
</dbReference>
<feature type="domain" description="Peptidase M16 N-terminal" evidence="4">
    <location>
        <begin position="16"/>
        <end position="160"/>
    </location>
</feature>
<dbReference type="InterPro" id="IPR001431">
    <property type="entry name" value="Pept_M16_Zn_BS"/>
</dbReference>
<evidence type="ECO:0000313" key="7">
    <source>
        <dbReference type="Proteomes" id="UP000593765"/>
    </source>
</evidence>
<accession>A0A7M2WZP8</accession>
<dbReference type="GO" id="GO:0006508">
    <property type="term" value="P:proteolysis"/>
    <property type="evidence" value="ECO:0007669"/>
    <property type="project" value="InterPro"/>
</dbReference>
<dbReference type="Pfam" id="PF05193">
    <property type="entry name" value="Peptidase_M16_C"/>
    <property type="match status" value="1"/>
</dbReference>
<organism evidence="6 7">
    <name type="scientific">Humisphaera borealis</name>
    <dbReference type="NCBI Taxonomy" id="2807512"/>
    <lineage>
        <taxon>Bacteria</taxon>
        <taxon>Pseudomonadati</taxon>
        <taxon>Planctomycetota</taxon>
        <taxon>Phycisphaerae</taxon>
        <taxon>Tepidisphaerales</taxon>
        <taxon>Tepidisphaeraceae</taxon>
        <taxon>Humisphaera</taxon>
    </lineage>
</organism>
<name>A0A7M2WZP8_9BACT</name>
<gene>
    <name evidence="6" type="ORF">IPV69_05655</name>
</gene>
<evidence type="ECO:0000256" key="1">
    <source>
        <dbReference type="ARBA" id="ARBA00001947"/>
    </source>
</evidence>
<comment type="cofactor">
    <cofactor evidence="1">
        <name>Zn(2+)</name>
        <dbReference type="ChEBI" id="CHEBI:29105"/>
    </cofactor>
</comment>
<protein>
    <submittedName>
        <fullName evidence="6">Insulinase family protein</fullName>
    </submittedName>
</protein>
<evidence type="ECO:0000259" key="5">
    <source>
        <dbReference type="Pfam" id="PF05193"/>
    </source>
</evidence>
<dbReference type="AlphaFoldDB" id="A0A7M2WZP8"/>
<keyword evidence="7" id="KW-1185">Reference proteome</keyword>
<dbReference type="InterPro" id="IPR011765">
    <property type="entry name" value="Pept_M16_N"/>
</dbReference>
<dbReference type="InterPro" id="IPR007863">
    <property type="entry name" value="Peptidase_M16_C"/>
</dbReference>
<dbReference type="SUPFAM" id="SSF63411">
    <property type="entry name" value="LuxS/MPP-like metallohydrolase"/>
    <property type="match status" value="2"/>
</dbReference>
<dbReference type="Gene3D" id="3.30.830.10">
    <property type="entry name" value="Metalloenzyme, LuxS/M16 peptidase-like"/>
    <property type="match status" value="2"/>
</dbReference>
<dbReference type="InterPro" id="IPR011249">
    <property type="entry name" value="Metalloenz_LuxS/M16"/>
</dbReference>
<dbReference type="KEGG" id="hbs:IPV69_05655"/>
<reference evidence="6 7" key="1">
    <citation type="submission" date="2020-10" db="EMBL/GenBank/DDBJ databases">
        <title>Wide distribution of Phycisphaera-like planctomycetes from WD2101 soil group in peatlands and genome analysis of the first cultivated representative.</title>
        <authorList>
            <person name="Dedysh S.N."/>
            <person name="Beletsky A.V."/>
            <person name="Ivanova A."/>
            <person name="Kulichevskaya I.S."/>
            <person name="Suzina N.E."/>
            <person name="Philippov D.A."/>
            <person name="Rakitin A.L."/>
            <person name="Mardanov A.V."/>
            <person name="Ravin N.V."/>
        </authorList>
    </citation>
    <scope>NUCLEOTIDE SEQUENCE [LARGE SCALE GENOMIC DNA]</scope>
    <source>
        <strain evidence="6 7">M1803</strain>
    </source>
</reference>
<dbReference type="PANTHER" id="PTHR11851:SF49">
    <property type="entry name" value="MITOCHONDRIAL-PROCESSING PEPTIDASE SUBUNIT ALPHA"/>
    <property type="match status" value="1"/>
</dbReference>
<evidence type="ECO:0000256" key="2">
    <source>
        <dbReference type="ARBA" id="ARBA00007261"/>
    </source>
</evidence>
<evidence type="ECO:0000256" key="3">
    <source>
        <dbReference type="RuleBase" id="RU004447"/>
    </source>
</evidence>
<dbReference type="PROSITE" id="PS00143">
    <property type="entry name" value="INSULINASE"/>
    <property type="match status" value="1"/>
</dbReference>
<dbReference type="PANTHER" id="PTHR11851">
    <property type="entry name" value="METALLOPROTEASE"/>
    <property type="match status" value="1"/>
</dbReference>
<comment type="similarity">
    <text evidence="2 3">Belongs to the peptidase M16 family.</text>
</comment>
<sequence length="406" mass="45766">MPLTFQHHRLSNGLDIVAEINPDAHSFAAGLFVKTGSRDEAHDVNGVSHFLEHMMFKGSDKYGWEDVNRIFDEIGARYNAFTTQEMTAYYANVLPEFSERAVEHLSHLLRPAIRTADFDTEKKVILEEIAMYLDDPGHRVYEKLMEVHFGKHPLGASILGSAEAITALKRDQMADYFKARYGPKNMVLSVTGLLDFEQVVDWAKKYMGSWEPVNAKRDHSQPTVAGLSEKLTDPKLNRQYTMGMTPGPSSQDDRRFAARVLSDVIGDAEGSRFYWALVDNAIAEDADFGFYPHDGCGSFYISLTTSPDRSDEALGIAKKELERVKTDLSDDEIERAKNKIASSLVLGGEIPMGRMRSIGSQWLYNEEYRSLEKDMATLEAVNRETMHDLMRQFPFEPMTIVTLGPG</sequence>
<dbReference type="Pfam" id="PF00675">
    <property type="entry name" value="Peptidase_M16"/>
    <property type="match status" value="1"/>
</dbReference>
<evidence type="ECO:0000259" key="4">
    <source>
        <dbReference type="Pfam" id="PF00675"/>
    </source>
</evidence>